<dbReference type="EMBL" id="JYDV01000219">
    <property type="protein sequence ID" value="KRZ24477.1"/>
    <property type="molecule type" value="Genomic_DNA"/>
</dbReference>
<dbReference type="Proteomes" id="UP000054826">
    <property type="component" value="Unassembled WGS sequence"/>
</dbReference>
<organism evidence="1 2">
    <name type="scientific">Trichinella pseudospiralis</name>
    <name type="common">Parasitic roundworm</name>
    <dbReference type="NCBI Taxonomy" id="6337"/>
    <lineage>
        <taxon>Eukaryota</taxon>
        <taxon>Metazoa</taxon>
        <taxon>Ecdysozoa</taxon>
        <taxon>Nematoda</taxon>
        <taxon>Enoplea</taxon>
        <taxon>Dorylaimia</taxon>
        <taxon>Trichinellida</taxon>
        <taxon>Trichinellidae</taxon>
        <taxon>Trichinella</taxon>
    </lineage>
</organism>
<proteinExistence type="predicted"/>
<gene>
    <name evidence="1" type="ORF">T4C_5846</name>
</gene>
<evidence type="ECO:0000313" key="1">
    <source>
        <dbReference type="EMBL" id="KRZ24477.1"/>
    </source>
</evidence>
<protein>
    <submittedName>
        <fullName evidence="1">Uncharacterized protein</fullName>
    </submittedName>
</protein>
<dbReference type="AlphaFoldDB" id="A0A0V1IPA3"/>
<name>A0A0V1IPA3_TRIPS</name>
<accession>A0A0V1IPA3</accession>
<evidence type="ECO:0000313" key="2">
    <source>
        <dbReference type="Proteomes" id="UP000054826"/>
    </source>
</evidence>
<comment type="caution">
    <text evidence="1">The sequence shown here is derived from an EMBL/GenBank/DDBJ whole genome shotgun (WGS) entry which is preliminary data.</text>
</comment>
<sequence length="65" mass="7185">MGLHHGTCSLVCGYYERPLRSVKTALKARLGQCFAFADELRTRRATGVGPEPEPLPHRSVLCAIF</sequence>
<reference evidence="1 2" key="1">
    <citation type="submission" date="2015-01" db="EMBL/GenBank/DDBJ databases">
        <title>Evolution of Trichinella species and genotypes.</title>
        <authorList>
            <person name="Korhonen P.K."/>
            <person name="Edoardo P."/>
            <person name="Giuseppe L.R."/>
            <person name="Gasser R.B."/>
        </authorList>
    </citation>
    <scope>NUCLEOTIDE SEQUENCE [LARGE SCALE GENOMIC DNA]</scope>
    <source>
        <strain evidence="1">ISS176</strain>
    </source>
</reference>